<evidence type="ECO:0000256" key="2">
    <source>
        <dbReference type="ARBA" id="ARBA00004613"/>
    </source>
</evidence>
<comment type="catalytic activity">
    <reaction evidence="1">
        <text>Endotype eliminative cleavage of L-alpha-rhamnopyranosyl-(1-&gt;4)-alpha-D-galactopyranosyluronic acid bonds of rhamnogalacturonan I domains in ramified hairy regions of pectin leaving L-rhamnopyranose at the reducing end and 4-deoxy-4,5-unsaturated D-galactopyranosyluronic acid at the non-reducing end.</text>
        <dbReference type="EC" id="4.2.2.23"/>
    </reaction>
</comment>
<dbReference type="SUPFAM" id="SSF49785">
    <property type="entry name" value="Galactose-binding domain-like"/>
    <property type="match status" value="1"/>
</dbReference>
<evidence type="ECO:0000256" key="4">
    <source>
        <dbReference type="ARBA" id="ARBA00012437"/>
    </source>
</evidence>
<dbReference type="Gene3D" id="2.60.40.1120">
    <property type="entry name" value="Carboxypeptidase-like, regulatory domain"/>
    <property type="match status" value="1"/>
</dbReference>
<dbReference type="InterPro" id="IPR013784">
    <property type="entry name" value="Carb-bd-like_fold"/>
</dbReference>
<feature type="chain" id="PRO_5041925154" description="rhamnogalacturonan endolyase" evidence="8">
    <location>
        <begin position="29"/>
        <end position="676"/>
    </location>
</feature>
<keyword evidence="7 11" id="KW-0456">Lyase</keyword>
<dbReference type="Pfam" id="PF14686">
    <property type="entry name" value="fn3_3"/>
    <property type="match status" value="1"/>
</dbReference>
<evidence type="ECO:0000256" key="8">
    <source>
        <dbReference type="SAM" id="SignalP"/>
    </source>
</evidence>
<dbReference type="GO" id="GO:0005975">
    <property type="term" value="P:carbohydrate metabolic process"/>
    <property type="evidence" value="ECO:0007669"/>
    <property type="project" value="InterPro"/>
</dbReference>
<dbReference type="PANTHER" id="PTHR32018:SF6">
    <property type="entry name" value="RHAMNOGALACTURONAN ENDOLYASE"/>
    <property type="match status" value="1"/>
</dbReference>
<protein>
    <recommendedName>
        <fullName evidence="4">rhamnogalacturonan endolyase</fullName>
        <ecNumber evidence="4">4.2.2.23</ecNumber>
    </recommendedName>
</protein>
<dbReference type="InterPro" id="IPR029411">
    <property type="entry name" value="RG-lyase_III"/>
</dbReference>
<dbReference type="CDD" id="cd10320">
    <property type="entry name" value="RGL4_N"/>
    <property type="match status" value="1"/>
</dbReference>
<dbReference type="Gene3D" id="2.70.98.10">
    <property type="match status" value="1"/>
</dbReference>
<dbReference type="InterPro" id="IPR011013">
    <property type="entry name" value="Gal_mutarotase_sf_dom"/>
</dbReference>
<sequence length="676" mass="78168">MVWKRKCGCHLRWLAILLQFFLLAQCAASRWQRIHKNESADEMYYPPVQLHDLDDHVVLDNGILNVTLSTPEGMITGITYNGVDNLLEYEYEENNRGYWDLVWSNSDHPKDIFDKLDGTNLFVIREDDEQVELSFVRTWDSSKSGLPLNIDKRFIMLRGCSGFYSYGIFERLEGWPDFRTSQGRIVFKLQHNLFQYMAISDDRQRIMPTSEDRNNSQVLDYPEAVLLTNPSNSFLRGEVDDKYQYSSDNKDSRVHGWISSDPPLGFWMITPSNEFKTAGPVKQDLTSHAGPITLSMFFSTHYAGLPLILEFHDGEPWKKVFGPVFIYLNSVSVGEDPLALWPDAKEQMLIETERWPYDFPMSDDFPYAKQRGRVSGRLLVRDSYISEGLMIASSAYIGLAPPGDPGSWQRENKGYQFWTQSDARGYFIINDIRPGNYNLYAWVPGFIGDYKYNYQINIKPRSKIRLRNLVYDPPRNGPTLWEIGIPDRTAAEFFVPDPNPTLMNQLYTVQPDKYRQYGLWDRYTDLYPDQDLVYEVESSIYQTDWYFAHVNRNIGNKTYIPTTWTVLFNLTDVDHSANYTLQLALASANDAELQVRINEEEVETPHFTTGLIGKDNAIARHGIHGLYWLYSVGIRGSLLFSSTNIIFLTQSRGSSPWRGIMYDYIRLEAPSSNIQT</sequence>
<proteinExistence type="inferred from homology"/>
<evidence type="ECO:0000256" key="3">
    <source>
        <dbReference type="ARBA" id="ARBA00010418"/>
    </source>
</evidence>
<organism evidence="11 12">
    <name type="scientific">Perilla frutescens var. hirtella</name>
    <name type="common">Perilla citriodora</name>
    <name type="synonym">Perilla setoyensis</name>
    <dbReference type="NCBI Taxonomy" id="608512"/>
    <lineage>
        <taxon>Eukaryota</taxon>
        <taxon>Viridiplantae</taxon>
        <taxon>Streptophyta</taxon>
        <taxon>Embryophyta</taxon>
        <taxon>Tracheophyta</taxon>
        <taxon>Spermatophyta</taxon>
        <taxon>Magnoliopsida</taxon>
        <taxon>eudicotyledons</taxon>
        <taxon>Gunneridae</taxon>
        <taxon>Pentapetalae</taxon>
        <taxon>asterids</taxon>
        <taxon>lamiids</taxon>
        <taxon>Lamiales</taxon>
        <taxon>Lamiaceae</taxon>
        <taxon>Nepetoideae</taxon>
        <taxon>Elsholtzieae</taxon>
        <taxon>Perilla</taxon>
    </lineage>
</organism>
<keyword evidence="6 8" id="KW-0732">Signal</keyword>
<dbReference type="EC" id="4.2.2.23" evidence="4"/>
<dbReference type="CDD" id="cd10316">
    <property type="entry name" value="RGL4_M"/>
    <property type="match status" value="1"/>
</dbReference>
<dbReference type="Proteomes" id="UP001190926">
    <property type="component" value="Unassembled WGS sequence"/>
</dbReference>
<dbReference type="PANTHER" id="PTHR32018">
    <property type="entry name" value="RHAMNOGALACTURONATE LYASE FAMILY PROTEIN"/>
    <property type="match status" value="1"/>
</dbReference>
<dbReference type="InterPro" id="IPR029413">
    <property type="entry name" value="RG-lyase_II"/>
</dbReference>
<evidence type="ECO:0000256" key="5">
    <source>
        <dbReference type="ARBA" id="ARBA00022525"/>
    </source>
</evidence>
<keyword evidence="12" id="KW-1185">Reference proteome</keyword>
<dbReference type="Pfam" id="PF06045">
    <property type="entry name" value="Rhamnogal_lyase"/>
    <property type="match status" value="1"/>
</dbReference>
<dbReference type="SUPFAM" id="SSF74650">
    <property type="entry name" value="Galactose mutarotase-like"/>
    <property type="match status" value="1"/>
</dbReference>
<dbReference type="Gene3D" id="2.60.120.260">
    <property type="entry name" value="Galactose-binding domain-like"/>
    <property type="match status" value="1"/>
</dbReference>
<dbReference type="Pfam" id="PF14683">
    <property type="entry name" value="CBM-like"/>
    <property type="match status" value="1"/>
</dbReference>
<reference evidence="11 12" key="1">
    <citation type="journal article" date="2021" name="Nat. Commun.">
        <title>Incipient diploidization of the medicinal plant Perilla within 10,000 years.</title>
        <authorList>
            <person name="Zhang Y."/>
            <person name="Shen Q."/>
            <person name="Leng L."/>
            <person name="Zhang D."/>
            <person name="Chen S."/>
            <person name="Shi Y."/>
            <person name="Ning Z."/>
            <person name="Chen S."/>
        </authorList>
    </citation>
    <scope>NUCLEOTIDE SEQUENCE [LARGE SCALE GENOMIC DNA]</scope>
    <source>
        <strain evidence="12">cv. PC099</strain>
    </source>
</reference>
<evidence type="ECO:0000313" key="12">
    <source>
        <dbReference type="Proteomes" id="UP001190926"/>
    </source>
</evidence>
<dbReference type="GO" id="GO:0102210">
    <property type="term" value="F:rhamnogalacturonan endolyase activity"/>
    <property type="evidence" value="ECO:0007669"/>
    <property type="project" value="UniProtKB-EC"/>
</dbReference>
<evidence type="ECO:0000256" key="7">
    <source>
        <dbReference type="ARBA" id="ARBA00023239"/>
    </source>
</evidence>
<evidence type="ECO:0000256" key="6">
    <source>
        <dbReference type="ARBA" id="ARBA00022729"/>
    </source>
</evidence>
<evidence type="ECO:0000256" key="1">
    <source>
        <dbReference type="ARBA" id="ARBA00001324"/>
    </source>
</evidence>
<accession>A0AAD4IVZ2</accession>
<dbReference type="CDD" id="cd10317">
    <property type="entry name" value="RGL4_C"/>
    <property type="match status" value="1"/>
</dbReference>
<dbReference type="GO" id="GO:0005576">
    <property type="term" value="C:extracellular region"/>
    <property type="evidence" value="ECO:0007669"/>
    <property type="project" value="UniProtKB-SubCell"/>
</dbReference>
<dbReference type="InterPro" id="IPR014718">
    <property type="entry name" value="GH-type_carb-bd"/>
</dbReference>
<feature type="domain" description="Rhamnogalacturonan lyase" evidence="9">
    <location>
        <begin position="479"/>
        <end position="667"/>
    </location>
</feature>
<dbReference type="GO" id="GO:0030246">
    <property type="term" value="F:carbohydrate binding"/>
    <property type="evidence" value="ECO:0007669"/>
    <property type="project" value="InterPro"/>
</dbReference>
<dbReference type="EMBL" id="SDAM02001264">
    <property type="protein sequence ID" value="KAH6822524.1"/>
    <property type="molecule type" value="Genomic_DNA"/>
</dbReference>
<name>A0AAD4IVZ2_PERFH</name>
<feature type="signal peptide" evidence="8">
    <location>
        <begin position="1"/>
        <end position="28"/>
    </location>
</feature>
<dbReference type="AlphaFoldDB" id="A0AAD4IVZ2"/>
<evidence type="ECO:0000313" key="11">
    <source>
        <dbReference type="EMBL" id="KAH6822524.1"/>
    </source>
</evidence>
<dbReference type="InterPro" id="IPR051850">
    <property type="entry name" value="Polysacch_Lyase_4"/>
</dbReference>
<dbReference type="InterPro" id="IPR010325">
    <property type="entry name" value="Rhamnogal_lyase"/>
</dbReference>
<dbReference type="InterPro" id="IPR008979">
    <property type="entry name" value="Galactose-bd-like_sf"/>
</dbReference>
<dbReference type="FunFam" id="2.60.40.1120:FF:000033">
    <property type="entry name" value="Rhamnogalacturonate lyase B"/>
    <property type="match status" value="1"/>
</dbReference>
<evidence type="ECO:0000259" key="9">
    <source>
        <dbReference type="Pfam" id="PF14683"/>
    </source>
</evidence>
<dbReference type="SUPFAM" id="SSF49452">
    <property type="entry name" value="Starch-binding domain-like"/>
    <property type="match status" value="1"/>
</dbReference>
<comment type="subcellular location">
    <subcellularLocation>
        <location evidence="2">Secreted</location>
    </subcellularLocation>
</comment>
<feature type="domain" description="Rhamnogalacturonan lyase" evidence="10">
    <location>
        <begin position="393"/>
        <end position="465"/>
    </location>
</feature>
<gene>
    <name evidence="11" type="ORF">C2S53_009001</name>
</gene>
<comment type="caution">
    <text evidence="11">The sequence shown here is derived from an EMBL/GenBank/DDBJ whole genome shotgun (WGS) entry which is preliminary data.</text>
</comment>
<keyword evidence="5" id="KW-0964">Secreted</keyword>
<evidence type="ECO:0000259" key="10">
    <source>
        <dbReference type="Pfam" id="PF14686"/>
    </source>
</evidence>
<comment type="similarity">
    <text evidence="3">Belongs to the polysaccharide lyase 4 family.</text>
</comment>